<evidence type="ECO:0000313" key="7">
    <source>
        <dbReference type="EnsemblProtists" id="EOD41656"/>
    </source>
</evidence>
<dbReference type="Pfam" id="PF07690">
    <property type="entry name" value="MFS_1"/>
    <property type="match status" value="1"/>
</dbReference>
<keyword evidence="5 6" id="KW-0472">Membrane</keyword>
<dbReference type="Gene3D" id="1.20.1250.20">
    <property type="entry name" value="MFS general substrate transporter like domains"/>
    <property type="match status" value="2"/>
</dbReference>
<dbReference type="EnsemblProtists" id="EOD41656">
    <property type="protein sequence ID" value="EOD41656"/>
    <property type="gene ID" value="EMIHUDRAFT_194070"/>
</dbReference>
<dbReference type="PROSITE" id="PS51257">
    <property type="entry name" value="PROKAR_LIPOPROTEIN"/>
    <property type="match status" value="1"/>
</dbReference>
<dbReference type="SUPFAM" id="SSF103473">
    <property type="entry name" value="MFS general substrate transporter"/>
    <property type="match status" value="1"/>
</dbReference>
<dbReference type="GeneID" id="17286926"/>
<name>A0A0D3L0X1_EMIH1</name>
<feature type="transmembrane region" description="Helical" evidence="6">
    <location>
        <begin position="50"/>
        <end position="69"/>
    </location>
</feature>
<dbReference type="InterPro" id="IPR036259">
    <property type="entry name" value="MFS_trans_sf"/>
</dbReference>
<dbReference type="Proteomes" id="UP000013827">
    <property type="component" value="Unassembled WGS sequence"/>
</dbReference>
<sequence length="531" mass="55915">MRLAVRQLILYTGCLFIVACQYATNAFPVGFFPSFASENGLEDIETGMILAAYPLGMSISSQLAPKIVWRLGPRRACMFSLAAMAPFVAMFGFVPDVSTEKGARVALFFSSSFFAGLAAGLPETTCYILITANFKTNLPLAMAGATIACGVGSAIGPILGGGFHDLPEDPAWQFRLPSIVAMFMPALLCTLDSTLDLRLSAVPLVFSATQVSSTFTASSLFGSAVSLPLAFLVNHISGSYRLLSFVTAIGFLVVGLAFLLLAPLGSAVLRMPGSWTLAAPNSVEAVYVAMILKSVGNGLGMLSMYPAMVLNVPDDPYLESRLAAMNSALYSFGWCVGPLLGSALFAAFSDVILCMPGEEEGCQSNMRCSCEWQPNNGYDGQASAVGLLSISFAMLLALAGCFNIGAKRTRDSAARVQSEESVKRRRVLASTPASASGLVMSGIAHIKATAYHIEAPASAARELSAPVRLSRYLPHKPSALKRSFTSGPALLRGSAASPSKRSSTRHSIGVWEDAIEAPLGGSEMMGEVAVI</sequence>
<accession>A0A0D3L0X1</accession>
<dbReference type="PANTHER" id="PTHR23506">
    <property type="entry name" value="GH10249P"/>
    <property type="match status" value="1"/>
</dbReference>
<evidence type="ECO:0000256" key="4">
    <source>
        <dbReference type="ARBA" id="ARBA00022989"/>
    </source>
</evidence>
<reference evidence="7" key="2">
    <citation type="submission" date="2024-10" db="UniProtKB">
        <authorList>
            <consortium name="EnsemblProtists"/>
        </authorList>
    </citation>
    <scope>IDENTIFICATION</scope>
</reference>
<feature type="transmembrane region" description="Helical" evidence="6">
    <location>
        <begin position="137"/>
        <end position="160"/>
    </location>
</feature>
<feature type="transmembrane region" description="Helical" evidence="6">
    <location>
        <begin position="384"/>
        <end position="406"/>
    </location>
</feature>
<evidence type="ECO:0000256" key="3">
    <source>
        <dbReference type="ARBA" id="ARBA00022692"/>
    </source>
</evidence>
<dbReference type="InterPro" id="IPR011701">
    <property type="entry name" value="MFS"/>
</dbReference>
<comment type="subcellular location">
    <subcellularLocation>
        <location evidence="1">Membrane</location>
        <topology evidence="1">Multi-pass membrane protein</topology>
    </subcellularLocation>
</comment>
<keyword evidence="4 6" id="KW-1133">Transmembrane helix</keyword>
<feature type="transmembrane region" description="Helical" evidence="6">
    <location>
        <begin position="285"/>
        <end position="307"/>
    </location>
</feature>
<proteinExistence type="predicted"/>
<evidence type="ECO:0008006" key="9">
    <source>
        <dbReference type="Google" id="ProtNLM"/>
    </source>
</evidence>
<keyword evidence="8" id="KW-1185">Reference proteome</keyword>
<evidence type="ECO:0000256" key="5">
    <source>
        <dbReference type="ARBA" id="ARBA00023136"/>
    </source>
</evidence>
<dbReference type="GO" id="GO:0016020">
    <property type="term" value="C:membrane"/>
    <property type="evidence" value="ECO:0007669"/>
    <property type="project" value="UniProtKB-SubCell"/>
</dbReference>
<organism evidence="7 8">
    <name type="scientific">Emiliania huxleyi (strain CCMP1516)</name>
    <dbReference type="NCBI Taxonomy" id="280463"/>
    <lineage>
        <taxon>Eukaryota</taxon>
        <taxon>Haptista</taxon>
        <taxon>Haptophyta</taxon>
        <taxon>Prymnesiophyceae</taxon>
        <taxon>Isochrysidales</taxon>
        <taxon>Noelaerhabdaceae</taxon>
        <taxon>Emiliania</taxon>
    </lineage>
</organism>
<protein>
    <recommendedName>
        <fullName evidence="9">Major facilitator superfamily (MFS) profile domain-containing protein</fullName>
    </recommendedName>
</protein>
<dbReference type="PANTHER" id="PTHR23506:SF26">
    <property type="entry name" value="MFS-TYPE TRANSPORTER SLC18B1"/>
    <property type="match status" value="1"/>
</dbReference>
<evidence type="ECO:0000256" key="6">
    <source>
        <dbReference type="SAM" id="Phobius"/>
    </source>
</evidence>
<feature type="transmembrane region" description="Helical" evidence="6">
    <location>
        <begin position="106"/>
        <end position="130"/>
    </location>
</feature>
<dbReference type="PaxDb" id="2903-EOD41656"/>
<keyword evidence="3 6" id="KW-0812">Transmembrane</keyword>
<keyword evidence="2" id="KW-0813">Transport</keyword>
<dbReference type="GO" id="GO:0022857">
    <property type="term" value="F:transmembrane transporter activity"/>
    <property type="evidence" value="ECO:0007669"/>
    <property type="project" value="InterPro"/>
</dbReference>
<feature type="transmembrane region" description="Helical" evidence="6">
    <location>
        <begin position="76"/>
        <end position="94"/>
    </location>
</feature>
<evidence type="ECO:0000256" key="1">
    <source>
        <dbReference type="ARBA" id="ARBA00004141"/>
    </source>
</evidence>
<dbReference type="InterPro" id="IPR050930">
    <property type="entry name" value="MFS_Vesicular_Transporter"/>
</dbReference>
<feature type="transmembrane region" description="Helical" evidence="6">
    <location>
        <begin position="328"/>
        <end position="348"/>
    </location>
</feature>
<dbReference type="HOGENOM" id="CLU_513331_0_0_1"/>
<dbReference type="AlphaFoldDB" id="A0A0D3L0X1"/>
<evidence type="ECO:0000256" key="2">
    <source>
        <dbReference type="ARBA" id="ARBA00022448"/>
    </source>
</evidence>
<feature type="transmembrane region" description="Helical" evidence="6">
    <location>
        <begin position="242"/>
        <end position="265"/>
    </location>
</feature>
<dbReference type="RefSeq" id="XP_005794085.1">
    <property type="nucleotide sequence ID" value="XM_005794028.1"/>
</dbReference>
<evidence type="ECO:0000313" key="8">
    <source>
        <dbReference type="Proteomes" id="UP000013827"/>
    </source>
</evidence>
<dbReference type="KEGG" id="ehx:EMIHUDRAFT_194070"/>
<reference evidence="8" key="1">
    <citation type="journal article" date="2013" name="Nature">
        <title>Pan genome of the phytoplankton Emiliania underpins its global distribution.</title>
        <authorList>
            <person name="Read B.A."/>
            <person name="Kegel J."/>
            <person name="Klute M.J."/>
            <person name="Kuo A."/>
            <person name="Lefebvre S.C."/>
            <person name="Maumus F."/>
            <person name="Mayer C."/>
            <person name="Miller J."/>
            <person name="Monier A."/>
            <person name="Salamov A."/>
            <person name="Young J."/>
            <person name="Aguilar M."/>
            <person name="Claverie J.M."/>
            <person name="Frickenhaus S."/>
            <person name="Gonzalez K."/>
            <person name="Herman E.K."/>
            <person name="Lin Y.C."/>
            <person name="Napier J."/>
            <person name="Ogata H."/>
            <person name="Sarno A.F."/>
            <person name="Shmutz J."/>
            <person name="Schroeder D."/>
            <person name="de Vargas C."/>
            <person name="Verret F."/>
            <person name="von Dassow P."/>
            <person name="Valentin K."/>
            <person name="Van de Peer Y."/>
            <person name="Wheeler G."/>
            <person name="Dacks J.B."/>
            <person name="Delwiche C.F."/>
            <person name="Dyhrman S.T."/>
            <person name="Glockner G."/>
            <person name="John U."/>
            <person name="Richards T."/>
            <person name="Worden A.Z."/>
            <person name="Zhang X."/>
            <person name="Grigoriev I.V."/>
            <person name="Allen A.E."/>
            <person name="Bidle K."/>
            <person name="Borodovsky M."/>
            <person name="Bowler C."/>
            <person name="Brownlee C."/>
            <person name="Cock J.M."/>
            <person name="Elias M."/>
            <person name="Gladyshev V.N."/>
            <person name="Groth M."/>
            <person name="Guda C."/>
            <person name="Hadaegh A."/>
            <person name="Iglesias-Rodriguez M.D."/>
            <person name="Jenkins J."/>
            <person name="Jones B.M."/>
            <person name="Lawson T."/>
            <person name="Leese F."/>
            <person name="Lindquist E."/>
            <person name="Lobanov A."/>
            <person name="Lomsadze A."/>
            <person name="Malik S.B."/>
            <person name="Marsh M.E."/>
            <person name="Mackinder L."/>
            <person name="Mock T."/>
            <person name="Mueller-Roeber B."/>
            <person name="Pagarete A."/>
            <person name="Parker M."/>
            <person name="Probert I."/>
            <person name="Quesneville H."/>
            <person name="Raines C."/>
            <person name="Rensing S.A."/>
            <person name="Riano-Pachon D.M."/>
            <person name="Richier S."/>
            <person name="Rokitta S."/>
            <person name="Shiraiwa Y."/>
            <person name="Soanes D.M."/>
            <person name="van der Giezen M."/>
            <person name="Wahlund T.M."/>
            <person name="Williams B."/>
            <person name="Wilson W."/>
            <person name="Wolfe G."/>
            <person name="Wurch L.L."/>
        </authorList>
    </citation>
    <scope>NUCLEOTIDE SEQUENCE</scope>
</reference>